<keyword evidence="5 10" id="KW-1133">Transmembrane helix</keyword>
<dbReference type="EMBL" id="OU895878">
    <property type="protein sequence ID" value="CAG9801938.1"/>
    <property type="molecule type" value="Genomic_DNA"/>
</dbReference>
<evidence type="ECO:0000256" key="9">
    <source>
        <dbReference type="SAM" id="Coils"/>
    </source>
</evidence>
<evidence type="ECO:0000256" key="1">
    <source>
        <dbReference type="ARBA" id="ARBA00004141"/>
    </source>
</evidence>
<keyword evidence="6 10" id="KW-0472">Membrane</keyword>
<keyword evidence="7" id="KW-0675">Receptor</keyword>
<dbReference type="Pfam" id="PF02949">
    <property type="entry name" value="7tm_6"/>
    <property type="match status" value="2"/>
</dbReference>
<gene>
    <name evidence="11" type="ORF">CHIRRI_LOCUS4858</name>
</gene>
<evidence type="ECO:0008006" key="13">
    <source>
        <dbReference type="Google" id="ProtNLM"/>
    </source>
</evidence>
<dbReference type="Proteomes" id="UP001153620">
    <property type="component" value="Chromosome 2"/>
</dbReference>
<name>A0A9N9RSF9_9DIPT</name>
<feature type="transmembrane region" description="Helical" evidence="10">
    <location>
        <begin position="426"/>
        <end position="450"/>
    </location>
</feature>
<evidence type="ECO:0000256" key="8">
    <source>
        <dbReference type="ARBA" id="ARBA00023224"/>
    </source>
</evidence>
<reference evidence="11" key="1">
    <citation type="submission" date="2022-01" db="EMBL/GenBank/DDBJ databases">
        <authorList>
            <person name="King R."/>
        </authorList>
    </citation>
    <scope>NUCLEOTIDE SEQUENCE</scope>
</reference>
<keyword evidence="12" id="KW-1185">Reference proteome</keyword>
<evidence type="ECO:0000256" key="5">
    <source>
        <dbReference type="ARBA" id="ARBA00022989"/>
    </source>
</evidence>
<evidence type="ECO:0000256" key="2">
    <source>
        <dbReference type="ARBA" id="ARBA00022606"/>
    </source>
</evidence>
<evidence type="ECO:0000256" key="3">
    <source>
        <dbReference type="ARBA" id="ARBA00022692"/>
    </source>
</evidence>
<comment type="subcellular location">
    <subcellularLocation>
        <location evidence="1">Membrane</location>
        <topology evidence="1">Multi-pass membrane protein</topology>
    </subcellularLocation>
</comment>
<feature type="transmembrane region" description="Helical" evidence="10">
    <location>
        <begin position="488"/>
        <end position="515"/>
    </location>
</feature>
<dbReference type="GO" id="GO:0007165">
    <property type="term" value="P:signal transduction"/>
    <property type="evidence" value="ECO:0007669"/>
    <property type="project" value="UniProtKB-KW"/>
</dbReference>
<feature type="transmembrane region" description="Helical" evidence="10">
    <location>
        <begin position="246"/>
        <end position="266"/>
    </location>
</feature>
<feature type="coiled-coil region" evidence="9">
    <location>
        <begin position="332"/>
        <end position="362"/>
    </location>
</feature>
<dbReference type="AlphaFoldDB" id="A0A9N9RSF9"/>
<proteinExistence type="predicted"/>
<evidence type="ECO:0000256" key="4">
    <source>
        <dbReference type="ARBA" id="ARBA00022725"/>
    </source>
</evidence>
<feature type="transmembrane region" description="Helical" evidence="10">
    <location>
        <begin position="372"/>
        <end position="395"/>
    </location>
</feature>
<sequence>MEVFHLEKKILKYCGIERNPSKRMKYILNVLKLLNYFAMIFCILTSAFYVLDTKDILDIAESMATGTTAFIMLIKYAVFCWKAEEIFASMDEIEELNENYKDLKNALAILSESKKLSVIMTTPLKWGCIVTPIFYIMKPLTIDIIYYFYYGIATARGVPFKAKFFYDVTQSPAYELTFLIQTYGTSIVCAYIFATASIYSNFCFNISGHFEIIRDSINNLKIDEFVIYHLKLIDITNKLNSIYKPMIFATFFFGTVLFVVLGLSVITAENLLKNVTPIMHAPAALIYVAVFSYGSQKVMDSSDAICDGIYNIDKDYLMVLMIAQKSVRTEKIFKIMDDIEELNEEYKDLKNANEIISKANELTVKITNPLKWGCILASLFYIVKPLGTDFIYYYFYELQPIRGVPLKAKFFYDETQSPAYQMTFCIQSYTTILIGTIVYIMCVNFSSLTLNISAHLEILRGSINDLKIDQFVKYHLKIIRITNRLNSIYNFMIFTEFFIISTTLIVVLGLSVIAAEGFLELVVPFLHISGALTDVACHSFGSQKMLDSSEAIYEEAYSIDKDYIMVIMTAQRQLRITTPFFEASFETFSFMLSRSWSFITLLNSFIN</sequence>
<protein>
    <recommendedName>
        <fullName evidence="13">Odorant receptor</fullName>
    </recommendedName>
</protein>
<feature type="coiled-coil region" evidence="9">
    <location>
        <begin position="86"/>
        <end position="113"/>
    </location>
</feature>
<feature type="transmembrane region" description="Helical" evidence="10">
    <location>
        <begin position="63"/>
        <end position="81"/>
    </location>
</feature>
<evidence type="ECO:0000313" key="12">
    <source>
        <dbReference type="Proteomes" id="UP001153620"/>
    </source>
</evidence>
<feature type="transmembrane region" description="Helical" evidence="10">
    <location>
        <begin position="33"/>
        <end position="51"/>
    </location>
</feature>
<dbReference type="InterPro" id="IPR004117">
    <property type="entry name" value="7tm6_olfct_rcpt"/>
</dbReference>
<evidence type="ECO:0000256" key="10">
    <source>
        <dbReference type="SAM" id="Phobius"/>
    </source>
</evidence>
<evidence type="ECO:0000256" key="6">
    <source>
        <dbReference type="ARBA" id="ARBA00023136"/>
    </source>
</evidence>
<keyword evidence="4" id="KW-0552">Olfaction</keyword>
<dbReference type="GO" id="GO:0004984">
    <property type="term" value="F:olfactory receptor activity"/>
    <property type="evidence" value="ECO:0007669"/>
    <property type="project" value="InterPro"/>
</dbReference>
<keyword evidence="9" id="KW-0175">Coiled coil</keyword>
<evidence type="ECO:0000256" key="7">
    <source>
        <dbReference type="ARBA" id="ARBA00023170"/>
    </source>
</evidence>
<accession>A0A9N9RSF9</accession>
<evidence type="ECO:0000313" key="11">
    <source>
        <dbReference type="EMBL" id="CAG9801938.1"/>
    </source>
</evidence>
<dbReference type="OrthoDB" id="6617147at2759"/>
<dbReference type="PANTHER" id="PTHR21137:SF43">
    <property type="entry name" value="ODORANT RECEPTOR 47A-RELATED"/>
    <property type="match status" value="1"/>
</dbReference>
<dbReference type="GO" id="GO:0005549">
    <property type="term" value="F:odorant binding"/>
    <property type="evidence" value="ECO:0007669"/>
    <property type="project" value="InterPro"/>
</dbReference>
<keyword evidence="2" id="KW-0716">Sensory transduction</keyword>
<dbReference type="GO" id="GO:0005886">
    <property type="term" value="C:plasma membrane"/>
    <property type="evidence" value="ECO:0007669"/>
    <property type="project" value="TreeGrafter"/>
</dbReference>
<reference evidence="11" key="2">
    <citation type="submission" date="2022-10" db="EMBL/GenBank/DDBJ databases">
        <authorList>
            <consortium name="ENA_rothamsted_submissions"/>
            <consortium name="culmorum"/>
            <person name="King R."/>
        </authorList>
    </citation>
    <scope>NUCLEOTIDE SEQUENCE</scope>
</reference>
<keyword evidence="3 10" id="KW-0812">Transmembrane</keyword>
<keyword evidence="8" id="KW-0807">Transducer</keyword>
<dbReference type="PANTHER" id="PTHR21137">
    <property type="entry name" value="ODORANT RECEPTOR"/>
    <property type="match status" value="1"/>
</dbReference>
<organism evidence="11 12">
    <name type="scientific">Chironomus riparius</name>
    <dbReference type="NCBI Taxonomy" id="315576"/>
    <lineage>
        <taxon>Eukaryota</taxon>
        <taxon>Metazoa</taxon>
        <taxon>Ecdysozoa</taxon>
        <taxon>Arthropoda</taxon>
        <taxon>Hexapoda</taxon>
        <taxon>Insecta</taxon>
        <taxon>Pterygota</taxon>
        <taxon>Neoptera</taxon>
        <taxon>Endopterygota</taxon>
        <taxon>Diptera</taxon>
        <taxon>Nematocera</taxon>
        <taxon>Chironomoidea</taxon>
        <taxon>Chironomidae</taxon>
        <taxon>Chironominae</taxon>
        <taxon>Chironomus</taxon>
    </lineage>
</organism>
<feature type="transmembrane region" description="Helical" evidence="10">
    <location>
        <begin position="278"/>
        <end position="295"/>
    </location>
</feature>